<dbReference type="GO" id="GO:0043069">
    <property type="term" value="P:negative regulation of programmed cell death"/>
    <property type="evidence" value="ECO:0007669"/>
    <property type="project" value="TreeGrafter"/>
</dbReference>
<feature type="transmembrane region" description="Helical" evidence="5">
    <location>
        <begin position="392"/>
        <end position="410"/>
    </location>
</feature>
<evidence type="ECO:0000313" key="9">
    <source>
        <dbReference type="Proteomes" id="UP001152798"/>
    </source>
</evidence>
<evidence type="ECO:0000313" key="8">
    <source>
        <dbReference type="EMBL" id="CAH1392517.1"/>
    </source>
</evidence>
<feature type="transmembrane region" description="Helical" evidence="5">
    <location>
        <begin position="328"/>
        <end position="350"/>
    </location>
</feature>
<feature type="transmembrane region" description="Helical" evidence="5">
    <location>
        <begin position="357"/>
        <end position="380"/>
    </location>
</feature>
<feature type="transmembrane region" description="Helical" evidence="5">
    <location>
        <begin position="302"/>
        <end position="322"/>
    </location>
</feature>
<comment type="subcellular location">
    <subcellularLocation>
        <location evidence="1">Membrane</location>
        <topology evidence="1">Multi-pass membrane protein</topology>
    </subcellularLocation>
</comment>
<feature type="domain" description="TM7S3/TM198-like" evidence="7">
    <location>
        <begin position="283"/>
        <end position="486"/>
    </location>
</feature>
<organism evidence="8 9">
    <name type="scientific">Nezara viridula</name>
    <name type="common">Southern green stink bug</name>
    <name type="synonym">Cimex viridulus</name>
    <dbReference type="NCBI Taxonomy" id="85310"/>
    <lineage>
        <taxon>Eukaryota</taxon>
        <taxon>Metazoa</taxon>
        <taxon>Ecdysozoa</taxon>
        <taxon>Arthropoda</taxon>
        <taxon>Hexapoda</taxon>
        <taxon>Insecta</taxon>
        <taxon>Pterygota</taxon>
        <taxon>Neoptera</taxon>
        <taxon>Paraneoptera</taxon>
        <taxon>Hemiptera</taxon>
        <taxon>Heteroptera</taxon>
        <taxon>Panheteroptera</taxon>
        <taxon>Pentatomomorpha</taxon>
        <taxon>Pentatomoidea</taxon>
        <taxon>Pentatomidae</taxon>
        <taxon>Pentatominae</taxon>
        <taxon>Nezara</taxon>
    </lineage>
</organism>
<evidence type="ECO:0000256" key="2">
    <source>
        <dbReference type="ARBA" id="ARBA00022692"/>
    </source>
</evidence>
<evidence type="ECO:0000256" key="4">
    <source>
        <dbReference type="ARBA" id="ARBA00023136"/>
    </source>
</evidence>
<feature type="signal peptide" evidence="6">
    <location>
        <begin position="1"/>
        <end position="22"/>
    </location>
</feature>
<dbReference type="OrthoDB" id="5967337at2759"/>
<evidence type="ECO:0000256" key="3">
    <source>
        <dbReference type="ARBA" id="ARBA00022989"/>
    </source>
</evidence>
<keyword evidence="2 5" id="KW-0812">Transmembrane</keyword>
<gene>
    <name evidence="8" type="ORF">NEZAVI_LOCUS3325</name>
</gene>
<evidence type="ECO:0000259" key="7">
    <source>
        <dbReference type="Pfam" id="PF13886"/>
    </source>
</evidence>
<dbReference type="Pfam" id="PF13886">
    <property type="entry name" value="TM7S3_TM198"/>
    <property type="match status" value="1"/>
</dbReference>
<feature type="transmembrane region" description="Helical" evidence="5">
    <location>
        <begin position="422"/>
        <end position="444"/>
    </location>
</feature>
<protein>
    <recommendedName>
        <fullName evidence="7">TM7S3/TM198-like domain-containing protein</fullName>
    </recommendedName>
</protein>
<keyword evidence="9" id="KW-1185">Reference proteome</keyword>
<dbReference type="PANTHER" id="PTHR15937:SF3">
    <property type="entry name" value="TRANSMEMBRANE 7 SUPERFAMILY MEMBER 3"/>
    <property type="match status" value="1"/>
</dbReference>
<dbReference type="EMBL" id="OV725078">
    <property type="protein sequence ID" value="CAH1392517.1"/>
    <property type="molecule type" value="Genomic_DNA"/>
</dbReference>
<dbReference type="InterPro" id="IPR042502">
    <property type="entry name" value="TM7SF3"/>
</dbReference>
<accession>A0A9P0ECC9</accession>
<dbReference type="PANTHER" id="PTHR15937">
    <property type="entry name" value="TRANSMEMBRANE 7 SUPERFAMILY MEMBER 3"/>
    <property type="match status" value="1"/>
</dbReference>
<sequence length="523" mass="58660">MNSISLFIILVAGFANNIFVLGSEIEISFKNFSSSDKDHLDIEIELSPFSETKAILSNIPPYVDFVIFQVHSFLQSVILSYDSVLSTHNYVNGTNVGLYSNASNTAYFYIKNQYDFNVSCMIAVVPYTNESPLPGGCNMELPVPISPYLSLETNYIMITIDGPPASLSMKCDISSLSYVSYVMFYKFLHQNEFSVQFYFESIRSMLTYPRILKSSYVAPKPIEGPISRRIFSRYNGVGSIYSLIAFSKFGNVAVYTPSALFPYDTLNNLEPYSVALKIQLASFVMLCVFLCFGGHRYFMGELFVLGAVFGFLLSYILLFHQTSSQGDLLLMCNGIGFICGILWTSLWWCVNSPILSVGLSFVMNGLLISSLMSHIFSIFMGDATIFQNDLNYWLTYFTISVIIVLVSTTDPVKYNIISCATIGAYGIILPFDFYFGTTFKYIIVNVINRATVEGFNLALTKPPIQIADFIIGIVWLLVIRAGIVCQKKLTSHRPPFPPVCFILREHMFEATPILSSARFPSYS</sequence>
<feature type="chain" id="PRO_5040177271" description="TM7S3/TM198-like domain-containing protein" evidence="6">
    <location>
        <begin position="23"/>
        <end position="523"/>
    </location>
</feature>
<evidence type="ECO:0000256" key="1">
    <source>
        <dbReference type="ARBA" id="ARBA00004141"/>
    </source>
</evidence>
<dbReference type="InterPro" id="IPR025256">
    <property type="entry name" value="TM7S3/TM198-like_dom"/>
</dbReference>
<dbReference type="Proteomes" id="UP001152798">
    <property type="component" value="Chromosome 2"/>
</dbReference>
<keyword evidence="6" id="KW-0732">Signal</keyword>
<proteinExistence type="predicted"/>
<name>A0A9P0ECC9_NEZVI</name>
<reference evidence="8" key="1">
    <citation type="submission" date="2022-01" db="EMBL/GenBank/DDBJ databases">
        <authorList>
            <person name="King R."/>
        </authorList>
    </citation>
    <scope>NUCLEOTIDE SEQUENCE</scope>
</reference>
<keyword evidence="3 5" id="KW-1133">Transmembrane helix</keyword>
<feature type="transmembrane region" description="Helical" evidence="5">
    <location>
        <begin position="464"/>
        <end position="483"/>
    </location>
</feature>
<evidence type="ECO:0000256" key="6">
    <source>
        <dbReference type="SAM" id="SignalP"/>
    </source>
</evidence>
<keyword evidence="4 5" id="KW-0472">Membrane</keyword>
<evidence type="ECO:0000256" key="5">
    <source>
        <dbReference type="SAM" id="Phobius"/>
    </source>
</evidence>
<dbReference type="AlphaFoldDB" id="A0A9P0ECC9"/>
<dbReference type="Pfam" id="PF25992">
    <property type="entry name" value="Ig_TM7SF3_N"/>
    <property type="match status" value="1"/>
</dbReference>
<feature type="transmembrane region" description="Helical" evidence="5">
    <location>
        <begin position="274"/>
        <end position="295"/>
    </location>
</feature>
<dbReference type="GO" id="GO:0005886">
    <property type="term" value="C:plasma membrane"/>
    <property type="evidence" value="ECO:0007669"/>
    <property type="project" value="TreeGrafter"/>
</dbReference>